<evidence type="ECO:0000313" key="5">
    <source>
        <dbReference type="Proteomes" id="UP000654279"/>
    </source>
</evidence>
<dbReference type="RefSeq" id="WP_249284510.1">
    <property type="nucleotide sequence ID" value="NZ_JACRSO010000001.1"/>
</dbReference>
<dbReference type="Proteomes" id="UP000654279">
    <property type="component" value="Unassembled WGS sequence"/>
</dbReference>
<dbReference type="InterPro" id="IPR029479">
    <property type="entry name" value="Nitroreductase"/>
</dbReference>
<keyword evidence="2" id="KW-0560">Oxidoreductase</keyword>
<organism evidence="4 5">
    <name type="scientific">Luoshenia tenuis</name>
    <dbReference type="NCBI Taxonomy" id="2763654"/>
    <lineage>
        <taxon>Bacteria</taxon>
        <taxon>Bacillati</taxon>
        <taxon>Bacillota</taxon>
        <taxon>Clostridia</taxon>
        <taxon>Christensenellales</taxon>
        <taxon>Christensenellaceae</taxon>
        <taxon>Luoshenia</taxon>
    </lineage>
</organism>
<dbReference type="PANTHER" id="PTHR43673:SF10">
    <property type="entry name" value="NADH DEHYDROGENASE_NAD(P)H NITROREDUCTASE XCC3605-RELATED"/>
    <property type="match status" value="1"/>
</dbReference>
<name>A0A926HLI7_9FIRM</name>
<feature type="domain" description="Nitroreductase" evidence="3">
    <location>
        <begin position="7"/>
        <end position="61"/>
    </location>
</feature>
<evidence type="ECO:0000313" key="4">
    <source>
        <dbReference type="EMBL" id="MBC8528514.1"/>
    </source>
</evidence>
<comment type="caution">
    <text evidence="4">The sequence shown here is derived from an EMBL/GenBank/DDBJ whole genome shotgun (WGS) entry which is preliminary data.</text>
</comment>
<comment type="similarity">
    <text evidence="1">Belongs to the nitroreductase family.</text>
</comment>
<dbReference type="AlphaFoldDB" id="A0A926HLI7"/>
<dbReference type="GO" id="GO:0016491">
    <property type="term" value="F:oxidoreductase activity"/>
    <property type="evidence" value="ECO:0007669"/>
    <property type="project" value="UniProtKB-KW"/>
</dbReference>
<protein>
    <submittedName>
        <fullName evidence="4">Nitroreductase family protein</fullName>
    </submittedName>
</protein>
<evidence type="ECO:0000256" key="1">
    <source>
        <dbReference type="ARBA" id="ARBA00007118"/>
    </source>
</evidence>
<dbReference type="Pfam" id="PF00881">
    <property type="entry name" value="Nitroreductase"/>
    <property type="match status" value="2"/>
</dbReference>
<dbReference type="InterPro" id="IPR000415">
    <property type="entry name" value="Nitroreductase-like"/>
</dbReference>
<feature type="domain" description="Nitroreductase" evidence="3">
    <location>
        <begin position="70"/>
        <end position="157"/>
    </location>
</feature>
<evidence type="ECO:0000256" key="2">
    <source>
        <dbReference type="ARBA" id="ARBA00023002"/>
    </source>
</evidence>
<accession>A0A926HLI7</accession>
<gene>
    <name evidence="4" type="ORF">H8699_03565</name>
</gene>
<evidence type="ECO:0000259" key="3">
    <source>
        <dbReference type="Pfam" id="PF00881"/>
    </source>
</evidence>
<sequence>MELLEGILTRRTVRKFTGEKLSHEQIEKLIYHASHAPSWANSQCVRFVALTEDAAREAMARQACTGNNVNNVLGAAVVFVLCGVKGKSGYLGGKVASPDPAGWMMFDCGGAAEALCLAAHGMGLGTVQIGHFDQQKAGELIGLPEDMQVVELIACGYPAQTPEKPKRLEVGELLRYNHF</sequence>
<dbReference type="Gene3D" id="3.40.109.10">
    <property type="entry name" value="NADH Oxidase"/>
    <property type="match status" value="1"/>
</dbReference>
<proteinExistence type="inferred from homology"/>
<dbReference type="PANTHER" id="PTHR43673">
    <property type="entry name" value="NAD(P)H NITROREDUCTASE YDGI-RELATED"/>
    <property type="match status" value="1"/>
</dbReference>
<dbReference type="EMBL" id="JACRSO010000001">
    <property type="protein sequence ID" value="MBC8528514.1"/>
    <property type="molecule type" value="Genomic_DNA"/>
</dbReference>
<dbReference type="SUPFAM" id="SSF55469">
    <property type="entry name" value="FMN-dependent nitroreductase-like"/>
    <property type="match status" value="1"/>
</dbReference>
<keyword evidence="5" id="KW-1185">Reference proteome</keyword>
<reference evidence="4" key="1">
    <citation type="submission" date="2020-08" db="EMBL/GenBank/DDBJ databases">
        <title>Genome public.</title>
        <authorList>
            <person name="Liu C."/>
            <person name="Sun Q."/>
        </authorList>
    </citation>
    <scope>NUCLEOTIDE SEQUENCE</scope>
    <source>
        <strain evidence="4">NSJ-44</strain>
    </source>
</reference>